<evidence type="ECO:0000313" key="3">
    <source>
        <dbReference type="Proteomes" id="UP001597260"/>
    </source>
</evidence>
<dbReference type="EMBL" id="JBHTMP010000027">
    <property type="protein sequence ID" value="MFD1323046.1"/>
    <property type="molecule type" value="Genomic_DNA"/>
</dbReference>
<dbReference type="PROSITE" id="PS50846">
    <property type="entry name" value="HMA_2"/>
    <property type="match status" value="1"/>
</dbReference>
<protein>
    <submittedName>
        <fullName evidence="2">Heavy-metal-associated domain-containing protein</fullName>
    </submittedName>
</protein>
<organism evidence="2 3">
    <name type="scientific">Micromonospora sonneratiae</name>
    <dbReference type="NCBI Taxonomy" id="1184706"/>
    <lineage>
        <taxon>Bacteria</taxon>
        <taxon>Bacillati</taxon>
        <taxon>Actinomycetota</taxon>
        <taxon>Actinomycetes</taxon>
        <taxon>Micromonosporales</taxon>
        <taxon>Micromonosporaceae</taxon>
        <taxon>Micromonospora</taxon>
    </lineage>
</organism>
<evidence type="ECO:0000313" key="2">
    <source>
        <dbReference type="EMBL" id="MFD1323046.1"/>
    </source>
</evidence>
<dbReference type="Proteomes" id="UP001597260">
    <property type="component" value="Unassembled WGS sequence"/>
</dbReference>
<dbReference type="SUPFAM" id="SSF55008">
    <property type="entry name" value="HMA, heavy metal-associated domain"/>
    <property type="match status" value="1"/>
</dbReference>
<dbReference type="Pfam" id="PF00403">
    <property type="entry name" value="HMA"/>
    <property type="match status" value="1"/>
</dbReference>
<dbReference type="InterPro" id="IPR036163">
    <property type="entry name" value="HMA_dom_sf"/>
</dbReference>
<dbReference type="RefSeq" id="WP_377572201.1">
    <property type="nucleotide sequence ID" value="NZ_JBHTMP010000027.1"/>
</dbReference>
<accession>A0ABW3YHX6</accession>
<dbReference type="InterPro" id="IPR006121">
    <property type="entry name" value="HMA_dom"/>
</dbReference>
<gene>
    <name evidence="2" type="ORF">ACFQ4H_18300</name>
</gene>
<reference evidence="3" key="1">
    <citation type="journal article" date="2019" name="Int. J. Syst. Evol. Microbiol.">
        <title>The Global Catalogue of Microorganisms (GCM) 10K type strain sequencing project: providing services to taxonomists for standard genome sequencing and annotation.</title>
        <authorList>
            <consortium name="The Broad Institute Genomics Platform"/>
            <consortium name="The Broad Institute Genome Sequencing Center for Infectious Disease"/>
            <person name="Wu L."/>
            <person name="Ma J."/>
        </authorList>
    </citation>
    <scope>NUCLEOTIDE SEQUENCE [LARGE SCALE GENOMIC DNA]</scope>
    <source>
        <strain evidence="3">JCM 31037</strain>
    </source>
</reference>
<comment type="caution">
    <text evidence="2">The sequence shown here is derived from an EMBL/GenBank/DDBJ whole genome shotgun (WGS) entry which is preliminary data.</text>
</comment>
<dbReference type="CDD" id="cd00371">
    <property type="entry name" value="HMA"/>
    <property type="match status" value="1"/>
</dbReference>
<proteinExistence type="predicted"/>
<evidence type="ECO:0000259" key="1">
    <source>
        <dbReference type="PROSITE" id="PS50846"/>
    </source>
</evidence>
<keyword evidence="3" id="KW-1185">Reference proteome</keyword>
<feature type="domain" description="HMA" evidence="1">
    <location>
        <begin position="18"/>
        <end position="81"/>
    </location>
</feature>
<dbReference type="Gene3D" id="3.30.70.100">
    <property type="match status" value="1"/>
</dbReference>
<sequence length="83" mass="8339">MCGCASNETQTVETPATEGRDYLVSGMTCQPCATRVSTAVRAVSGVTDVTVDLTAGRITVAGTASDADVHAAVVGAGYQITNS</sequence>
<name>A0ABW3YHX6_9ACTN</name>